<keyword evidence="3" id="KW-1185">Reference proteome</keyword>
<protein>
    <recommendedName>
        <fullName evidence="4">Transmembrane protein 53</fullName>
    </recommendedName>
</protein>
<sequence length="400" mass="43715">MRFSSALLDGRGPVTAVGFRLMQRAALYTTSSTAAEARTTSHGSRSSTAAAAAASAPSAAGAASHAGIQLPRGFALSKATVANTDAATTHDAKSPLRPAPVAVVFGWMGAKTRHVHKTIEFYNAKGMDAISYMPTPRDVLQPDYGRAQLTKLLEHLNVTKNPAVFHCFSTGGYLYGQVLSLLQSPHTKHFHGVRDQVRGTVMDSVVDESGVRYGIPNALFPKAPMQRAIASLTVNFILNNFKTVDSALKHASESFHNTTIQAPSLWYYCRNDDIADHRIIEAVVAKWRARGLKCNEQFWEQSRHVSHAKVHPHIYFSALDAFIAESLALPNMAPDALARYCAAVSGSKDDAEKYLRTHSQDFQKELSHIKDSLIHESNKHSGHPHRHHHRVAPPAARAHA</sequence>
<reference evidence="3" key="1">
    <citation type="submission" date="2011-02" db="EMBL/GenBank/DDBJ databases">
        <title>The Genome Sequence of Capsaspora owczarzaki ATCC 30864.</title>
        <authorList>
            <person name="Russ C."/>
            <person name="Cuomo C."/>
            <person name="Burger G."/>
            <person name="Gray M.W."/>
            <person name="Holland P.W.H."/>
            <person name="King N."/>
            <person name="Lang F.B.F."/>
            <person name="Roger A.J."/>
            <person name="Ruiz-Trillo I."/>
            <person name="Young S.K."/>
            <person name="Zeng Q."/>
            <person name="Gargeya S."/>
            <person name="Alvarado L."/>
            <person name="Berlin A."/>
            <person name="Chapman S.B."/>
            <person name="Chen Z."/>
            <person name="Freedman E."/>
            <person name="Gellesch M."/>
            <person name="Goldberg J."/>
            <person name="Griggs A."/>
            <person name="Gujja S."/>
            <person name="Heilman E."/>
            <person name="Heiman D."/>
            <person name="Howarth C."/>
            <person name="Mehta T."/>
            <person name="Neiman D."/>
            <person name="Pearson M."/>
            <person name="Roberts A."/>
            <person name="Saif S."/>
            <person name="Shea T."/>
            <person name="Shenoy N."/>
            <person name="Sisk P."/>
            <person name="Stolte C."/>
            <person name="Sykes S."/>
            <person name="White J."/>
            <person name="Yandava C."/>
            <person name="Haas B."/>
            <person name="Nusbaum C."/>
            <person name="Birren B."/>
        </authorList>
    </citation>
    <scope>NUCLEOTIDE SEQUENCE</scope>
    <source>
        <strain evidence="3">ATCC 30864</strain>
    </source>
</reference>
<dbReference type="Pfam" id="PF05705">
    <property type="entry name" value="DUF829"/>
    <property type="match status" value="1"/>
</dbReference>
<dbReference type="GO" id="GO:0017171">
    <property type="term" value="F:serine hydrolase activity"/>
    <property type="evidence" value="ECO:0007669"/>
    <property type="project" value="TreeGrafter"/>
</dbReference>
<dbReference type="Proteomes" id="UP000008743">
    <property type="component" value="Unassembled WGS sequence"/>
</dbReference>
<dbReference type="InterPro" id="IPR029058">
    <property type="entry name" value="AB_hydrolase_fold"/>
</dbReference>
<gene>
    <name evidence="2" type="ORF">CAOG_004080</name>
</gene>
<evidence type="ECO:0000256" key="1">
    <source>
        <dbReference type="SAM" id="MobiDB-lite"/>
    </source>
</evidence>
<evidence type="ECO:0008006" key="4">
    <source>
        <dbReference type="Google" id="ProtNLM"/>
    </source>
</evidence>
<evidence type="ECO:0000313" key="3">
    <source>
        <dbReference type="Proteomes" id="UP000008743"/>
    </source>
</evidence>
<dbReference type="EMBL" id="KE346365">
    <property type="protein sequence ID" value="KJE93268.1"/>
    <property type="molecule type" value="Genomic_DNA"/>
</dbReference>
<dbReference type="OrthoDB" id="77878at2759"/>
<dbReference type="PhylomeDB" id="A0A0D2WQL8"/>
<organism evidence="2 3">
    <name type="scientific">Capsaspora owczarzaki (strain ATCC 30864)</name>
    <dbReference type="NCBI Taxonomy" id="595528"/>
    <lineage>
        <taxon>Eukaryota</taxon>
        <taxon>Filasterea</taxon>
        <taxon>Capsaspora</taxon>
    </lineage>
</organism>
<feature type="region of interest" description="Disordered" evidence="1">
    <location>
        <begin position="376"/>
        <end position="400"/>
    </location>
</feature>
<dbReference type="PANTHER" id="PTHR20908">
    <property type="entry name" value="LD15586P"/>
    <property type="match status" value="1"/>
</dbReference>
<dbReference type="PANTHER" id="PTHR20908:SF3">
    <property type="entry name" value="TRANSMEMBRANE PROTEIN 53"/>
    <property type="match status" value="1"/>
</dbReference>
<feature type="compositionally biased region" description="Basic residues" evidence="1">
    <location>
        <begin position="380"/>
        <end position="391"/>
    </location>
</feature>
<evidence type="ECO:0000313" key="2">
    <source>
        <dbReference type="EMBL" id="KJE93268.1"/>
    </source>
</evidence>
<dbReference type="AlphaFoldDB" id="A0A0D2WQL8"/>
<name>A0A0D2WQL8_CAPO3</name>
<proteinExistence type="predicted"/>
<dbReference type="SUPFAM" id="SSF53474">
    <property type="entry name" value="alpha/beta-Hydrolases"/>
    <property type="match status" value="1"/>
</dbReference>
<dbReference type="InParanoid" id="A0A0D2WQL8"/>
<dbReference type="InterPro" id="IPR008547">
    <property type="entry name" value="DUF829_TMEM53"/>
</dbReference>
<dbReference type="eggNOG" id="KOG2521">
    <property type="taxonomic scope" value="Eukaryota"/>
</dbReference>
<accession>A0A0D2WQL8</accession>